<evidence type="ECO:0000313" key="8">
    <source>
        <dbReference type="EMBL" id="OBS64402.1"/>
    </source>
</evidence>
<evidence type="ECO:0000256" key="2">
    <source>
        <dbReference type="ARBA" id="ARBA00008456"/>
    </source>
</evidence>
<sequence length="328" mass="36558">MTLHPQHLRTTTRAARSEHGCRRNTGHPATVTVTAATSRAGPGSSLPPSARPSPSCKLQGVCLPLLLASFFTTPLDKPDVKTPMANEANPCPCDIGHKLEYGGMGQEVQVEHIKAYVTRSPVDAGKAVIVVQDIFGWQLPNTRYMADMIAGNGYTTIVPDFFVGQEPWDPAGDWSTFPEWIKSKNPRNINREVEAVMRYLTQQCHAQKIGIVGFCWGGAVVHHVMMTYPEIRAGVSVYGIIRESEGIYNLKNPTLFIFAENDPVIPLEQVSVLTQKLKEHCTVNHQVKTFTGQTHGFVHRKREDCSPADKPYIEEARRNLIEWLNKFI</sequence>
<dbReference type="OrthoDB" id="17560at2759"/>
<feature type="domain" description="Dienelactone hydrolase" evidence="7">
    <location>
        <begin position="114"/>
        <end position="327"/>
    </location>
</feature>
<evidence type="ECO:0000256" key="4">
    <source>
        <dbReference type="ARBA" id="ARBA00022490"/>
    </source>
</evidence>
<keyword evidence="4" id="KW-0963">Cytoplasm</keyword>
<dbReference type="EMBL" id="LZPO01097207">
    <property type="protein sequence ID" value="OBS64402.1"/>
    <property type="molecule type" value="Genomic_DNA"/>
</dbReference>
<dbReference type="Gene3D" id="3.40.50.1820">
    <property type="entry name" value="alpha/beta hydrolase"/>
    <property type="match status" value="1"/>
</dbReference>
<proteinExistence type="inferred from homology"/>
<dbReference type="FunFam" id="3.40.50.1820:FF:000178">
    <property type="entry name" value="Carboxymethylenebutenolidase homolog"/>
    <property type="match status" value="1"/>
</dbReference>
<evidence type="ECO:0000313" key="9">
    <source>
        <dbReference type="Proteomes" id="UP000092124"/>
    </source>
</evidence>
<feature type="region of interest" description="Disordered" evidence="6">
    <location>
        <begin position="1"/>
        <end position="30"/>
    </location>
</feature>
<evidence type="ECO:0000256" key="3">
    <source>
        <dbReference type="ARBA" id="ARBA00014180"/>
    </source>
</evidence>
<dbReference type="InterPro" id="IPR029058">
    <property type="entry name" value="AB_hydrolase_fold"/>
</dbReference>
<dbReference type="PANTHER" id="PTHR46812">
    <property type="entry name" value="CARBOXYMETHYLENEBUTENOLIDASE HOMOLOG"/>
    <property type="match status" value="1"/>
</dbReference>
<dbReference type="STRING" id="56216.A0A1A6GGJ0"/>
<dbReference type="Pfam" id="PF01738">
    <property type="entry name" value="DLH"/>
    <property type="match status" value="1"/>
</dbReference>
<dbReference type="PANTHER" id="PTHR46812:SF1">
    <property type="entry name" value="CARBOXYMETHYLENEBUTENOLIDASE HOMOLOG"/>
    <property type="match status" value="1"/>
</dbReference>
<name>A0A1A6GGJ0_NEOLE</name>
<dbReference type="SUPFAM" id="SSF53474">
    <property type="entry name" value="alpha/beta-Hydrolases"/>
    <property type="match status" value="1"/>
</dbReference>
<dbReference type="GO" id="GO:0016787">
    <property type="term" value="F:hydrolase activity"/>
    <property type="evidence" value="ECO:0007669"/>
    <property type="project" value="UniProtKB-KW"/>
</dbReference>
<dbReference type="InterPro" id="IPR002925">
    <property type="entry name" value="Dienelactn_hydro"/>
</dbReference>
<reference evidence="8 9" key="1">
    <citation type="submission" date="2016-06" db="EMBL/GenBank/DDBJ databases">
        <title>The Draft Genome Sequence and Annotation of the Desert Woodrat Neotoma lepida.</title>
        <authorList>
            <person name="Campbell M."/>
            <person name="Oakeson K.F."/>
            <person name="Yandell M."/>
            <person name="Halpert J.R."/>
            <person name="Dearing D."/>
        </authorList>
    </citation>
    <scope>NUCLEOTIDE SEQUENCE [LARGE SCALE GENOMIC DNA]</scope>
    <source>
        <strain evidence="8">417</strain>
        <tissue evidence="8">Liver</tissue>
    </source>
</reference>
<dbReference type="AlphaFoldDB" id="A0A1A6GGJ0"/>
<evidence type="ECO:0000259" key="7">
    <source>
        <dbReference type="Pfam" id="PF01738"/>
    </source>
</evidence>
<comment type="caution">
    <text evidence="8">The sequence shown here is derived from an EMBL/GenBank/DDBJ whole genome shotgun (WGS) entry which is preliminary data.</text>
</comment>
<organism evidence="8 9">
    <name type="scientific">Neotoma lepida</name>
    <name type="common">Desert woodrat</name>
    <dbReference type="NCBI Taxonomy" id="56216"/>
    <lineage>
        <taxon>Eukaryota</taxon>
        <taxon>Metazoa</taxon>
        <taxon>Chordata</taxon>
        <taxon>Craniata</taxon>
        <taxon>Vertebrata</taxon>
        <taxon>Euteleostomi</taxon>
        <taxon>Mammalia</taxon>
        <taxon>Eutheria</taxon>
        <taxon>Euarchontoglires</taxon>
        <taxon>Glires</taxon>
        <taxon>Rodentia</taxon>
        <taxon>Myomorpha</taxon>
        <taxon>Muroidea</taxon>
        <taxon>Cricetidae</taxon>
        <taxon>Neotominae</taxon>
        <taxon>Neotoma</taxon>
    </lineage>
</organism>
<keyword evidence="5" id="KW-0378">Hydrolase</keyword>
<evidence type="ECO:0000256" key="5">
    <source>
        <dbReference type="ARBA" id="ARBA00022801"/>
    </source>
</evidence>
<dbReference type="InterPro" id="IPR042946">
    <property type="entry name" value="CMBL"/>
</dbReference>
<gene>
    <name evidence="8" type="ORF">A6R68_07064</name>
</gene>
<accession>A0A1A6GGJ0</accession>
<evidence type="ECO:0000256" key="6">
    <source>
        <dbReference type="SAM" id="MobiDB-lite"/>
    </source>
</evidence>
<comment type="similarity">
    <text evidence="2">Belongs to the dienelactone hydrolase family.</text>
</comment>
<evidence type="ECO:0000256" key="1">
    <source>
        <dbReference type="ARBA" id="ARBA00004514"/>
    </source>
</evidence>
<dbReference type="GO" id="GO:0005829">
    <property type="term" value="C:cytosol"/>
    <property type="evidence" value="ECO:0007669"/>
    <property type="project" value="UniProtKB-SubCell"/>
</dbReference>
<dbReference type="ESTHER" id="neole-a0a1a6ggj0">
    <property type="family name" value="CMBL"/>
</dbReference>
<comment type="subcellular location">
    <subcellularLocation>
        <location evidence="1">Cytoplasm</location>
        <location evidence="1">Cytosol</location>
    </subcellularLocation>
</comment>
<protein>
    <recommendedName>
        <fullName evidence="3">Carboxymethylenebutenolidase homolog</fullName>
    </recommendedName>
</protein>
<keyword evidence="9" id="KW-1185">Reference proteome</keyword>
<dbReference type="Proteomes" id="UP000092124">
    <property type="component" value="Unassembled WGS sequence"/>
</dbReference>